<evidence type="ECO:0000256" key="1">
    <source>
        <dbReference type="SAM" id="MobiDB-lite"/>
    </source>
</evidence>
<feature type="compositionally biased region" description="Basic residues" evidence="1">
    <location>
        <begin position="23"/>
        <end position="34"/>
    </location>
</feature>
<dbReference type="Proteomes" id="UP000326994">
    <property type="component" value="Unassembled WGS sequence"/>
</dbReference>
<evidence type="ECO:0000313" key="2">
    <source>
        <dbReference type="EMBL" id="GEQ84722.1"/>
    </source>
</evidence>
<proteinExistence type="predicted"/>
<gene>
    <name evidence="2" type="ORF">ULMS_02300</name>
</gene>
<evidence type="ECO:0000313" key="3">
    <source>
        <dbReference type="Proteomes" id="UP000326994"/>
    </source>
</evidence>
<name>A0A5J4FUN3_9FLAO</name>
<dbReference type="AlphaFoldDB" id="A0A5J4FUN3"/>
<comment type="caution">
    <text evidence="2">The sequence shown here is derived from an EMBL/GenBank/DDBJ whole genome shotgun (WGS) entry which is preliminary data.</text>
</comment>
<reference evidence="2 3" key="1">
    <citation type="submission" date="2019-08" db="EMBL/GenBank/DDBJ databases">
        <title>Ulvibacter marinistellae sp. nov., isolated from a starfish, Patiria pectinifera.</title>
        <authorList>
            <person name="Kawano K."/>
            <person name="Ushijima N."/>
            <person name="Kihara M."/>
            <person name="Itoh H."/>
        </authorList>
    </citation>
    <scope>NUCLEOTIDE SEQUENCE [LARGE SCALE GENOMIC DNA]</scope>
    <source>
        <strain evidence="2 3">KK4</strain>
    </source>
</reference>
<organism evidence="2 3">
    <name type="scientific">Patiriisocius marinistellae</name>
    <dbReference type="NCBI Taxonomy" id="2494560"/>
    <lineage>
        <taxon>Bacteria</taxon>
        <taxon>Pseudomonadati</taxon>
        <taxon>Bacteroidota</taxon>
        <taxon>Flavobacteriia</taxon>
        <taxon>Flavobacteriales</taxon>
        <taxon>Flavobacteriaceae</taxon>
        <taxon>Patiriisocius</taxon>
    </lineage>
</organism>
<accession>A0A5J4FUN3</accession>
<protein>
    <submittedName>
        <fullName evidence="2">Uncharacterized protein</fullName>
    </submittedName>
</protein>
<feature type="region of interest" description="Disordered" evidence="1">
    <location>
        <begin position="18"/>
        <end position="37"/>
    </location>
</feature>
<dbReference type="EMBL" id="BKCF01000001">
    <property type="protein sequence ID" value="GEQ84722.1"/>
    <property type="molecule type" value="Genomic_DNA"/>
</dbReference>
<keyword evidence="3" id="KW-1185">Reference proteome</keyword>
<sequence length="109" mass="12506">MTPLAEAIVEGMHKFSHAVSKSTAHHHHGNHHNAHGHEHETISFIAELFSDKQQNNNNDKIPSVKIDKHFSEISYSLKTPERIFRTHNFNYEFNEVTFPKSLDAPPPEV</sequence>